<sequence>MHTIKQTMIFGFLLILSIGYSQTKQTHTYGVKDGEELKLDIYFPDNFDQNTSFPTIVWMHGGGFSGGSRDAPDETQLCQEITNRNYIAVSISYRLTRKGTKEGFGCDCPKEVKLETFQKASEDYLDAVQFLIRNRGKFKIDPEKVIAGGSSAGAEGILNAIFMKENWFDSKYEDVNFAGLISLAGAAVPEIKIDKINSIPAVFFHGAEDKTVPYETNPHHFCEKNKAGYLVLKGSRSIVEEYENLNQSYFLFTSLNGKHEWSGIPFEYLNQIFEFLRLTLEKKKFLTIEINID</sequence>
<dbReference type="InterPro" id="IPR029058">
    <property type="entry name" value="AB_hydrolase_fold"/>
</dbReference>
<evidence type="ECO:0000313" key="5">
    <source>
        <dbReference type="Proteomes" id="UP000552241"/>
    </source>
</evidence>
<evidence type="ECO:0000259" key="3">
    <source>
        <dbReference type="Pfam" id="PF20434"/>
    </source>
</evidence>
<dbReference type="AlphaFoldDB" id="A0A838ZP96"/>
<dbReference type="PANTHER" id="PTHR48081:SF30">
    <property type="entry name" value="ACETYL-HYDROLASE LIPR-RELATED"/>
    <property type="match status" value="1"/>
</dbReference>
<dbReference type="Gene3D" id="3.40.50.1820">
    <property type="entry name" value="alpha/beta hydrolase"/>
    <property type="match status" value="1"/>
</dbReference>
<comment type="caution">
    <text evidence="4">The sequence shown here is derived from an EMBL/GenBank/DDBJ whole genome shotgun (WGS) entry which is preliminary data.</text>
</comment>
<keyword evidence="2 4" id="KW-0378">Hydrolase</keyword>
<reference evidence="4 5" key="1">
    <citation type="submission" date="2020-07" db="EMBL/GenBank/DDBJ databases">
        <title>Moheibacter lacus sp. nov., a member of the family Flavobacteriaceae isolated from freshwater lake sediment.</title>
        <authorList>
            <person name="Liu Y."/>
        </authorList>
    </citation>
    <scope>NUCLEOTIDE SEQUENCE [LARGE SCALE GENOMIC DNA]</scope>
    <source>
        <strain evidence="4 5">BDHS18</strain>
    </source>
</reference>
<evidence type="ECO:0000256" key="2">
    <source>
        <dbReference type="ARBA" id="ARBA00022801"/>
    </source>
</evidence>
<dbReference type="SUPFAM" id="SSF53474">
    <property type="entry name" value="alpha/beta-Hydrolases"/>
    <property type="match status" value="1"/>
</dbReference>
<dbReference type="PANTHER" id="PTHR48081">
    <property type="entry name" value="AB HYDROLASE SUPERFAMILY PROTEIN C4A8.06C"/>
    <property type="match status" value="1"/>
</dbReference>
<name>A0A838ZP96_9FLAO</name>
<feature type="domain" description="BD-FAE-like" evidence="3">
    <location>
        <begin position="39"/>
        <end position="172"/>
    </location>
</feature>
<dbReference type="Proteomes" id="UP000552241">
    <property type="component" value="Unassembled WGS sequence"/>
</dbReference>
<proteinExistence type="inferred from homology"/>
<gene>
    <name evidence="4" type="ORF">HU137_07470</name>
</gene>
<accession>A0A838ZP96</accession>
<protein>
    <submittedName>
        <fullName evidence="4">Alpha/beta hydrolase</fullName>
    </submittedName>
</protein>
<dbReference type="InterPro" id="IPR049492">
    <property type="entry name" value="BD-FAE-like_dom"/>
</dbReference>
<keyword evidence="5" id="KW-1185">Reference proteome</keyword>
<evidence type="ECO:0000256" key="1">
    <source>
        <dbReference type="ARBA" id="ARBA00010515"/>
    </source>
</evidence>
<dbReference type="Pfam" id="PF20434">
    <property type="entry name" value="BD-FAE"/>
    <property type="match status" value="1"/>
</dbReference>
<evidence type="ECO:0000313" key="4">
    <source>
        <dbReference type="EMBL" id="MBA5629606.1"/>
    </source>
</evidence>
<organism evidence="4 5">
    <name type="scientific">Moheibacter lacus</name>
    <dbReference type="NCBI Taxonomy" id="2745851"/>
    <lineage>
        <taxon>Bacteria</taxon>
        <taxon>Pseudomonadati</taxon>
        <taxon>Bacteroidota</taxon>
        <taxon>Flavobacteriia</taxon>
        <taxon>Flavobacteriales</taxon>
        <taxon>Weeksellaceae</taxon>
        <taxon>Moheibacter</taxon>
    </lineage>
</organism>
<comment type="similarity">
    <text evidence="1">Belongs to the 'GDXG' lipolytic enzyme family.</text>
</comment>
<dbReference type="GO" id="GO:0004806">
    <property type="term" value="F:triacylglycerol lipase activity"/>
    <property type="evidence" value="ECO:0007669"/>
    <property type="project" value="TreeGrafter"/>
</dbReference>
<dbReference type="EMBL" id="JACDZE010000001">
    <property type="protein sequence ID" value="MBA5629606.1"/>
    <property type="molecule type" value="Genomic_DNA"/>
</dbReference>
<dbReference type="InterPro" id="IPR050300">
    <property type="entry name" value="GDXG_lipolytic_enzyme"/>
</dbReference>